<dbReference type="Proteomes" id="UP000053097">
    <property type="component" value="Unassembled WGS sequence"/>
</dbReference>
<evidence type="ECO:0000313" key="2">
    <source>
        <dbReference type="Proteomes" id="UP000053097"/>
    </source>
</evidence>
<dbReference type="OMA" id="DSCIIAG"/>
<accession>A0A026VS63</accession>
<keyword evidence="2" id="KW-1185">Reference proteome</keyword>
<gene>
    <name evidence="1" type="ORF">X777_00002</name>
</gene>
<evidence type="ECO:0000313" key="1">
    <source>
        <dbReference type="EMBL" id="EZA46588.1"/>
    </source>
</evidence>
<organism evidence="1 2">
    <name type="scientific">Ooceraea biroi</name>
    <name type="common">Clonal raider ant</name>
    <name type="synonym">Cerapachys biroi</name>
    <dbReference type="NCBI Taxonomy" id="2015173"/>
    <lineage>
        <taxon>Eukaryota</taxon>
        <taxon>Metazoa</taxon>
        <taxon>Ecdysozoa</taxon>
        <taxon>Arthropoda</taxon>
        <taxon>Hexapoda</taxon>
        <taxon>Insecta</taxon>
        <taxon>Pterygota</taxon>
        <taxon>Neoptera</taxon>
        <taxon>Endopterygota</taxon>
        <taxon>Hymenoptera</taxon>
        <taxon>Apocrita</taxon>
        <taxon>Aculeata</taxon>
        <taxon>Formicoidea</taxon>
        <taxon>Formicidae</taxon>
        <taxon>Dorylinae</taxon>
        <taxon>Ooceraea</taxon>
    </lineage>
</organism>
<proteinExistence type="predicted"/>
<name>A0A026VS63_OOCBI</name>
<sequence length="52" mass="6090">PIENIEDLRNRIVASCETIRNIPGIFERIRQSMRRRVDSCIIAGSDHFQHLL</sequence>
<feature type="non-terminal residue" evidence="1">
    <location>
        <position position="1"/>
    </location>
</feature>
<protein>
    <submittedName>
        <fullName evidence="1">Uncharacterized protein</fullName>
    </submittedName>
</protein>
<dbReference type="AlphaFoldDB" id="A0A026VS63"/>
<dbReference type="EMBL" id="KK108997">
    <property type="protein sequence ID" value="EZA46588.1"/>
    <property type="molecule type" value="Genomic_DNA"/>
</dbReference>
<reference evidence="1 2" key="1">
    <citation type="journal article" date="2014" name="Curr. Biol.">
        <title>The genome of the clonal raider ant Cerapachys biroi.</title>
        <authorList>
            <person name="Oxley P.R."/>
            <person name="Ji L."/>
            <person name="Fetter-Pruneda I."/>
            <person name="McKenzie S.K."/>
            <person name="Li C."/>
            <person name="Hu H."/>
            <person name="Zhang G."/>
            <person name="Kronauer D.J."/>
        </authorList>
    </citation>
    <scope>NUCLEOTIDE SEQUENCE [LARGE SCALE GENOMIC DNA]</scope>
</reference>